<evidence type="ECO:0000313" key="3">
    <source>
        <dbReference type="Proteomes" id="UP001519460"/>
    </source>
</evidence>
<proteinExistence type="predicted"/>
<dbReference type="EMBL" id="JACVVK020000085">
    <property type="protein sequence ID" value="KAK7494252.1"/>
    <property type="molecule type" value="Genomic_DNA"/>
</dbReference>
<sequence length="54" mass="5885">SGRNQSTCQLIDLQVEPANQQTEKRGDEPIPIPVPAPPPFFLLSPSSVPNKIMT</sequence>
<feature type="compositionally biased region" description="Low complexity" evidence="1">
    <location>
        <begin position="41"/>
        <end position="54"/>
    </location>
</feature>
<keyword evidence="3" id="KW-1185">Reference proteome</keyword>
<name>A0ABD0L4C0_9CAEN</name>
<dbReference type="Proteomes" id="UP001519460">
    <property type="component" value="Unassembled WGS sequence"/>
</dbReference>
<comment type="caution">
    <text evidence="2">The sequence shown here is derived from an EMBL/GenBank/DDBJ whole genome shotgun (WGS) entry which is preliminary data.</text>
</comment>
<feature type="non-terminal residue" evidence="2">
    <location>
        <position position="54"/>
    </location>
</feature>
<accession>A0ABD0L4C0</accession>
<dbReference type="AlphaFoldDB" id="A0ABD0L4C0"/>
<evidence type="ECO:0000313" key="2">
    <source>
        <dbReference type="EMBL" id="KAK7494252.1"/>
    </source>
</evidence>
<gene>
    <name evidence="2" type="ORF">BaRGS_00014534</name>
</gene>
<feature type="non-terminal residue" evidence="2">
    <location>
        <position position="1"/>
    </location>
</feature>
<feature type="region of interest" description="Disordered" evidence="1">
    <location>
        <begin position="17"/>
        <end position="54"/>
    </location>
</feature>
<reference evidence="2 3" key="1">
    <citation type="journal article" date="2023" name="Sci. Data">
        <title>Genome assembly of the Korean intertidal mud-creeper Batillaria attramentaria.</title>
        <authorList>
            <person name="Patra A.K."/>
            <person name="Ho P.T."/>
            <person name="Jun S."/>
            <person name="Lee S.J."/>
            <person name="Kim Y."/>
            <person name="Won Y.J."/>
        </authorList>
    </citation>
    <scope>NUCLEOTIDE SEQUENCE [LARGE SCALE GENOMIC DNA]</scope>
    <source>
        <strain evidence="2">Wonlab-2016</strain>
    </source>
</reference>
<protein>
    <submittedName>
        <fullName evidence="2">Uncharacterized protein</fullName>
    </submittedName>
</protein>
<evidence type="ECO:0000256" key="1">
    <source>
        <dbReference type="SAM" id="MobiDB-lite"/>
    </source>
</evidence>
<organism evidence="2 3">
    <name type="scientific">Batillaria attramentaria</name>
    <dbReference type="NCBI Taxonomy" id="370345"/>
    <lineage>
        <taxon>Eukaryota</taxon>
        <taxon>Metazoa</taxon>
        <taxon>Spiralia</taxon>
        <taxon>Lophotrochozoa</taxon>
        <taxon>Mollusca</taxon>
        <taxon>Gastropoda</taxon>
        <taxon>Caenogastropoda</taxon>
        <taxon>Sorbeoconcha</taxon>
        <taxon>Cerithioidea</taxon>
        <taxon>Batillariidae</taxon>
        <taxon>Batillaria</taxon>
    </lineage>
</organism>
<feature type="compositionally biased region" description="Pro residues" evidence="1">
    <location>
        <begin position="30"/>
        <end position="40"/>
    </location>
</feature>